<sequence>MYSAPIPKDSLKQSSSKLCPVIGDFKKAGLFVVNGLPNISSSALHVISSPLDLDCVG</sequence>
<dbReference type="EMBL" id="MW582956">
    <property type="protein sequence ID" value="QXT57849.1"/>
    <property type="molecule type" value="Genomic_DNA"/>
</dbReference>
<name>A0A8F6UAX9_9VIRU</name>
<proteinExistence type="predicted"/>
<evidence type="ECO:0000313" key="1">
    <source>
        <dbReference type="EMBL" id="QXT57849.1"/>
    </source>
</evidence>
<reference evidence="1" key="1">
    <citation type="submission" date="2021-02" db="EMBL/GenBank/DDBJ databases">
        <title>Distinct virome patterns of the invasive cane toad (Rhinella marina) across its native and introduced ranges.</title>
        <authorList>
            <person name="Russo A.G."/>
            <person name="Harding E.F."/>
            <person name="Yan G.J."/>
            <person name="Selechnik D."/>
            <person name="Ducatez S."/>
            <person name="DeVore J.L."/>
            <person name="Zhou J."/>
            <person name="Sarma R.R."/>
            <person name="Lee Y.P."/>
            <person name="Richardson M.F."/>
            <person name="Shine R."/>
            <person name="Rollins L.A."/>
            <person name="White P.A."/>
        </authorList>
    </citation>
    <scope>NUCLEOTIDE SEQUENCE</scope>
</reference>
<organism evidence="1">
    <name type="scientific">Rhinella marina erythrocytic-like virus</name>
    <dbReference type="NCBI Taxonomy" id="2859906"/>
    <lineage>
        <taxon>Viruses</taxon>
        <taxon>Varidnaviria</taxon>
        <taxon>Bamfordvirae</taxon>
        <taxon>Nucleocytoviricota</taxon>
        <taxon>Megaviricetes</taxon>
        <taxon>Pimascovirales</taxon>
        <taxon>Pimascovirales incertae sedis</taxon>
        <taxon>Iridoviridae</taxon>
    </lineage>
</organism>
<accession>A0A8F6UAX9</accession>
<protein>
    <submittedName>
        <fullName evidence="1">Uncharacterized protein</fullName>
    </submittedName>
</protein>